<proteinExistence type="inferred from homology"/>
<dbReference type="GO" id="GO:0005829">
    <property type="term" value="C:cytosol"/>
    <property type="evidence" value="ECO:0007669"/>
    <property type="project" value="TreeGrafter"/>
</dbReference>
<dbReference type="NCBIfam" id="TIGR03168">
    <property type="entry name" value="1-PFK"/>
    <property type="match status" value="1"/>
</dbReference>
<evidence type="ECO:0000256" key="6">
    <source>
        <dbReference type="PIRNR" id="PIRNR000535"/>
    </source>
</evidence>
<dbReference type="FunFam" id="3.40.1190.20:FF:000001">
    <property type="entry name" value="Phosphofructokinase"/>
    <property type="match status" value="1"/>
</dbReference>
<dbReference type="InterPro" id="IPR002173">
    <property type="entry name" value="Carboh/pur_kinase_PfkB_CS"/>
</dbReference>
<dbReference type="UniPathway" id="UPA00704">
    <property type="reaction ID" value="UER00715"/>
</dbReference>
<dbReference type="PROSITE" id="PS00583">
    <property type="entry name" value="PFKB_KINASES_1"/>
    <property type="match status" value="1"/>
</dbReference>
<evidence type="ECO:0000256" key="4">
    <source>
        <dbReference type="ARBA" id="ARBA00022777"/>
    </source>
</evidence>
<dbReference type="GO" id="GO:0005988">
    <property type="term" value="P:lactose metabolic process"/>
    <property type="evidence" value="ECO:0007669"/>
    <property type="project" value="UniProtKB-KW"/>
</dbReference>
<dbReference type="AlphaFoldDB" id="A0A1G7RS41"/>
<dbReference type="InterPro" id="IPR029056">
    <property type="entry name" value="Ribokinase-like"/>
</dbReference>
<dbReference type="InterPro" id="IPR011611">
    <property type="entry name" value="PfkB_dom"/>
</dbReference>
<dbReference type="EMBL" id="FNBS01000045">
    <property type="protein sequence ID" value="SDG13009.1"/>
    <property type="molecule type" value="Genomic_DNA"/>
</dbReference>
<dbReference type="Pfam" id="PF00294">
    <property type="entry name" value="PfkB"/>
    <property type="match status" value="1"/>
</dbReference>
<dbReference type="Proteomes" id="UP000183404">
    <property type="component" value="Unassembled WGS sequence"/>
</dbReference>
<dbReference type="PANTHER" id="PTHR46566">
    <property type="entry name" value="1-PHOSPHOFRUCTOKINASE-RELATED"/>
    <property type="match status" value="1"/>
</dbReference>
<keyword evidence="3 6" id="KW-0547">Nucleotide-binding</keyword>
<keyword evidence="5 6" id="KW-0067">ATP-binding</keyword>
<dbReference type="GO" id="GO:0009024">
    <property type="term" value="F:tagatose-6-phosphate kinase activity"/>
    <property type="evidence" value="ECO:0007669"/>
    <property type="project" value="UniProtKB-EC"/>
</dbReference>
<dbReference type="PANTHER" id="PTHR46566:SF2">
    <property type="entry name" value="ATP-DEPENDENT 6-PHOSPHOFRUCTOKINASE ISOZYME 2"/>
    <property type="match status" value="1"/>
</dbReference>
<keyword evidence="6" id="KW-0423">Lactose metabolism</keyword>
<dbReference type="PIRSF" id="PIRSF000535">
    <property type="entry name" value="1PFK/6PFK/LacC"/>
    <property type="match status" value="1"/>
</dbReference>
<organism evidence="8 9">
    <name type="scientific">Thermoanaerobacter thermohydrosulfuricus</name>
    <name type="common">Clostridium thermohydrosulfuricum</name>
    <dbReference type="NCBI Taxonomy" id="1516"/>
    <lineage>
        <taxon>Bacteria</taxon>
        <taxon>Bacillati</taxon>
        <taxon>Bacillota</taxon>
        <taxon>Clostridia</taxon>
        <taxon>Thermoanaerobacterales</taxon>
        <taxon>Thermoanaerobacteraceae</taxon>
        <taxon>Thermoanaerobacter</taxon>
    </lineage>
</organism>
<accession>A0A1G7RS41</accession>
<evidence type="ECO:0000256" key="3">
    <source>
        <dbReference type="ARBA" id="ARBA00022741"/>
    </source>
</evidence>
<comment type="similarity">
    <text evidence="6">Belongs to the carbohydrate kinase PfkB family. LacC subfamily.</text>
</comment>
<dbReference type="SUPFAM" id="SSF53613">
    <property type="entry name" value="Ribokinase-like"/>
    <property type="match status" value="1"/>
</dbReference>
<keyword evidence="2 6" id="KW-0808">Transferase</keyword>
<dbReference type="EC" id="2.7.1.144" evidence="6"/>
<reference evidence="8 9" key="1">
    <citation type="submission" date="2016-10" db="EMBL/GenBank/DDBJ databases">
        <authorList>
            <person name="de Groot N.N."/>
        </authorList>
    </citation>
    <scope>NUCLEOTIDE SEQUENCE [LARGE SCALE GENOMIC DNA]</scope>
    <source>
        <strain evidence="8 9">DSM 569</strain>
    </source>
</reference>
<dbReference type="GO" id="GO:0003872">
    <property type="term" value="F:6-phosphofructokinase activity"/>
    <property type="evidence" value="ECO:0007669"/>
    <property type="project" value="TreeGrafter"/>
</dbReference>
<protein>
    <recommendedName>
        <fullName evidence="6">Tagatose-6-phosphate kinase</fullName>
        <ecNumber evidence="6">2.7.1.144</ecNumber>
    </recommendedName>
</protein>
<sequence length="305" mass="33800">MIFTLTLNPCLDRYLYIDELIPEDTIRVYRIEDYAAGKGINVSRVIKEIGGNSIAICPLGGNNGNQIQFLLDNERVLYSAIRIEKETRMNIIIQTLKGQYRMSLPGAPLTSLEYDLIIDMLKAITRKKDTLVVSGSLPEGLSPSVYFDIVKLCNDMGLRVYVDTDGDNLKEAVKAHPFGIKPNLFELSRLLGRDLKKDEVPSAAKEISEKYGINDVLVTLGKDGAIVYVDKKTYKIDPIEVKVKSAVGAGDSFLAGFVYKRDESVEEALKWAVASSSASVMNEGTTLCKIKDVINLLDKAIVKRI</sequence>
<comment type="pathway">
    <text evidence="6">Carbohydrate metabolism; D-tagatose 6-phosphate degradation; D-glyceraldehyde 3-phosphate and glycerone phosphate from D-tagatose 6-phosphate: step 1/2.</text>
</comment>
<dbReference type="RefSeq" id="WP_074592663.1">
    <property type="nucleotide sequence ID" value="NZ_FNBS01000045.1"/>
</dbReference>
<evidence type="ECO:0000313" key="8">
    <source>
        <dbReference type="EMBL" id="SDG13009.1"/>
    </source>
</evidence>
<evidence type="ECO:0000256" key="1">
    <source>
        <dbReference type="ARBA" id="ARBA00005380"/>
    </source>
</evidence>
<dbReference type="InterPro" id="IPR017583">
    <property type="entry name" value="Tagatose/fructose_Pkinase"/>
</dbReference>
<dbReference type="GO" id="GO:2001059">
    <property type="term" value="P:D-tagatose 6-phosphate catabolic process"/>
    <property type="evidence" value="ECO:0007669"/>
    <property type="project" value="UniProtKB-UniPathway"/>
</dbReference>
<evidence type="ECO:0000259" key="7">
    <source>
        <dbReference type="Pfam" id="PF00294"/>
    </source>
</evidence>
<name>A0A1G7RS41_THETY</name>
<evidence type="ECO:0000256" key="5">
    <source>
        <dbReference type="ARBA" id="ARBA00022840"/>
    </source>
</evidence>
<comment type="catalytic activity">
    <reaction evidence="6">
        <text>D-tagatofuranose 6-phosphate + ATP = D-tagatofuranose 1,6-bisphosphate + ADP + H(+)</text>
        <dbReference type="Rhea" id="RHEA:12420"/>
        <dbReference type="ChEBI" id="CHEBI:15378"/>
        <dbReference type="ChEBI" id="CHEBI:30616"/>
        <dbReference type="ChEBI" id="CHEBI:58694"/>
        <dbReference type="ChEBI" id="CHEBI:58695"/>
        <dbReference type="ChEBI" id="CHEBI:456216"/>
        <dbReference type="EC" id="2.7.1.144"/>
    </reaction>
</comment>
<evidence type="ECO:0000256" key="2">
    <source>
        <dbReference type="ARBA" id="ARBA00022679"/>
    </source>
</evidence>
<evidence type="ECO:0000313" key="9">
    <source>
        <dbReference type="Proteomes" id="UP000183404"/>
    </source>
</evidence>
<gene>
    <name evidence="8" type="ORF">SAMN04244560_01834</name>
</gene>
<dbReference type="CDD" id="cd01164">
    <property type="entry name" value="FruK_PfkB_like"/>
    <property type="match status" value="1"/>
</dbReference>
<comment type="similarity">
    <text evidence="1">Belongs to the carbohydrate kinase pfkB family.</text>
</comment>
<dbReference type="Gene3D" id="3.40.1190.20">
    <property type="match status" value="1"/>
</dbReference>
<keyword evidence="4 8" id="KW-0418">Kinase</keyword>
<dbReference type="GO" id="GO:0005524">
    <property type="term" value="F:ATP binding"/>
    <property type="evidence" value="ECO:0007669"/>
    <property type="project" value="UniProtKB-KW"/>
</dbReference>
<feature type="domain" description="Carbohydrate kinase PfkB" evidence="7">
    <location>
        <begin position="13"/>
        <end position="288"/>
    </location>
</feature>